<dbReference type="Pfam" id="PF25087">
    <property type="entry name" value="GMPPB_C"/>
    <property type="match status" value="1"/>
</dbReference>
<dbReference type="SUPFAM" id="SSF51161">
    <property type="entry name" value="Trimeric LpxA-like enzymes"/>
    <property type="match status" value="1"/>
</dbReference>
<dbReference type="CDD" id="cd05636">
    <property type="entry name" value="LbH_G1P_TT_C_like"/>
    <property type="match status" value="1"/>
</dbReference>
<dbReference type="Gene3D" id="2.160.10.10">
    <property type="entry name" value="Hexapeptide repeat proteins"/>
    <property type="match status" value="1"/>
</dbReference>
<dbReference type="InterPro" id="IPR011004">
    <property type="entry name" value="Trimer_LpxA-like_sf"/>
</dbReference>
<evidence type="ECO:0000313" key="4">
    <source>
        <dbReference type="EMBL" id="MCU6695890.1"/>
    </source>
</evidence>
<feature type="domain" description="Mannose-1-phosphate guanyltransferase C-terminal" evidence="3">
    <location>
        <begin position="71"/>
        <end position="189"/>
    </location>
</feature>
<keyword evidence="5" id="KW-1185">Reference proteome</keyword>
<dbReference type="PANTHER" id="PTHR43584:SF8">
    <property type="entry name" value="N-ACETYLMURAMATE ALPHA-1-PHOSPHATE URIDYLYLTRANSFERASE"/>
    <property type="match status" value="1"/>
</dbReference>
<name>A0ABT2RV32_9FIRM</name>
<dbReference type="RefSeq" id="WP_158361971.1">
    <property type="nucleotide sequence ID" value="NZ_JAOQKC010000003.1"/>
</dbReference>
<accession>A0ABT2RV32</accession>
<dbReference type="PANTHER" id="PTHR43584">
    <property type="entry name" value="NUCLEOTIDYL TRANSFERASE"/>
    <property type="match status" value="1"/>
</dbReference>
<dbReference type="InterPro" id="IPR056729">
    <property type="entry name" value="GMPPB_C"/>
</dbReference>
<gene>
    <name evidence="4" type="ORF">OCV63_03135</name>
</gene>
<evidence type="ECO:0000313" key="5">
    <source>
        <dbReference type="Proteomes" id="UP001652461"/>
    </source>
</evidence>
<comment type="caution">
    <text evidence="4">The sequence shown here is derived from an EMBL/GenBank/DDBJ whole genome shotgun (WGS) entry which is preliminary data.</text>
</comment>
<dbReference type="InterPro" id="IPR050065">
    <property type="entry name" value="GlmU-like"/>
</dbReference>
<evidence type="ECO:0000256" key="2">
    <source>
        <dbReference type="ARBA" id="ARBA00023315"/>
    </source>
</evidence>
<organism evidence="4 5">
    <name type="scientific">Laedolimicola ammoniilytica</name>
    <dbReference type="NCBI Taxonomy" id="2981771"/>
    <lineage>
        <taxon>Bacteria</taxon>
        <taxon>Bacillati</taxon>
        <taxon>Bacillota</taxon>
        <taxon>Clostridia</taxon>
        <taxon>Lachnospirales</taxon>
        <taxon>Lachnospiraceae</taxon>
        <taxon>Laedolimicola</taxon>
    </lineage>
</organism>
<dbReference type="Proteomes" id="UP001652461">
    <property type="component" value="Unassembled WGS sequence"/>
</dbReference>
<evidence type="ECO:0000256" key="1">
    <source>
        <dbReference type="ARBA" id="ARBA00022679"/>
    </source>
</evidence>
<reference evidence="4 5" key="1">
    <citation type="journal article" date="2021" name="ISME Commun">
        <title>Automated analysis of genomic sequences facilitates high-throughput and comprehensive description of bacteria.</title>
        <authorList>
            <person name="Hitch T.C.A."/>
        </authorList>
    </citation>
    <scope>NUCLEOTIDE SEQUENCE [LARGE SCALE GENOMIC DNA]</scope>
    <source>
        <strain evidence="4 5">Sanger_04</strain>
    </source>
</reference>
<sequence>MKALEVKELYTLSETLAAPLLESVTYPWEALPKIHDFILKLGESLNEEEYEKRGENIWIARSAKVAPTVSITGPCIIGKDTEVRHCAFIRGNALVGEGAVVGNSTELKNVILFNKVQVPHYNYVGDSILGYKAHMGAGSITSNVKSDKKLVKVHTLEGDIETGIKKFGAMLGDEVEVGCGSVLNPGTVIGAHTNIYPLSSVRGVVAANSIYKKQGEVAEKHE</sequence>
<protein>
    <submittedName>
        <fullName evidence="4">UDP-N-acetylglucosamine pyrophosphorylase</fullName>
    </submittedName>
</protein>
<proteinExistence type="predicted"/>
<keyword evidence="1" id="KW-0808">Transferase</keyword>
<dbReference type="EMBL" id="JAOQKC010000003">
    <property type="protein sequence ID" value="MCU6695890.1"/>
    <property type="molecule type" value="Genomic_DNA"/>
</dbReference>
<evidence type="ECO:0000259" key="3">
    <source>
        <dbReference type="Pfam" id="PF25087"/>
    </source>
</evidence>
<keyword evidence="2" id="KW-0012">Acyltransferase</keyword>